<name>A0A1J7BZK9_9ACTN</name>
<feature type="transmembrane region" description="Helical" evidence="1">
    <location>
        <begin position="121"/>
        <end position="141"/>
    </location>
</feature>
<keyword evidence="3" id="KW-1185">Reference proteome</keyword>
<evidence type="ECO:0000256" key="1">
    <source>
        <dbReference type="SAM" id="Phobius"/>
    </source>
</evidence>
<evidence type="ECO:0000313" key="3">
    <source>
        <dbReference type="Proteomes" id="UP000243342"/>
    </source>
</evidence>
<feature type="transmembrane region" description="Helical" evidence="1">
    <location>
        <begin position="38"/>
        <end position="58"/>
    </location>
</feature>
<feature type="transmembrane region" description="Helical" evidence="1">
    <location>
        <begin position="79"/>
        <end position="101"/>
    </location>
</feature>
<dbReference type="InterPro" id="IPR021517">
    <property type="entry name" value="DUF3180"/>
</dbReference>
<dbReference type="AlphaFoldDB" id="A0A1J7BZK9"/>
<organism evidence="2 3">
    <name type="scientific">Mangrovactinospora gilvigrisea</name>
    <dbReference type="NCBI Taxonomy" id="1428644"/>
    <lineage>
        <taxon>Bacteria</taxon>
        <taxon>Bacillati</taxon>
        <taxon>Actinomycetota</taxon>
        <taxon>Actinomycetes</taxon>
        <taxon>Kitasatosporales</taxon>
        <taxon>Streptomycetaceae</taxon>
        <taxon>Mangrovactinospora</taxon>
    </lineage>
</organism>
<dbReference type="Proteomes" id="UP000243342">
    <property type="component" value="Unassembled WGS sequence"/>
</dbReference>
<gene>
    <name evidence="2" type="ORF">BIV57_02840</name>
</gene>
<dbReference type="EMBL" id="MLCF01000009">
    <property type="protein sequence ID" value="OIV38921.1"/>
    <property type="molecule type" value="Genomic_DNA"/>
</dbReference>
<sequence length="160" mass="16411">MRPLRTTWLIGTAVLVGALSWAGSKLWDSMGSLPGVPVAAPVVLFLIAVVLFATGMGLRTRLQQQRDRVPGAKGVDPMVAARAVVFGHASAIVAALVAGIYGGMGVFLVTSSALASRHEDAYLAGASVLGAVAVVLAAFFVQRVCKLPDDGEGEDAGAPR</sequence>
<dbReference type="OrthoDB" id="3872471at2"/>
<dbReference type="RefSeq" id="WP_071655028.1">
    <property type="nucleotide sequence ID" value="NZ_MLCF01000009.1"/>
</dbReference>
<comment type="caution">
    <text evidence="2">The sequence shown here is derived from an EMBL/GenBank/DDBJ whole genome shotgun (WGS) entry which is preliminary data.</text>
</comment>
<keyword evidence="1" id="KW-1133">Transmembrane helix</keyword>
<protein>
    <recommendedName>
        <fullName evidence="4">DUF3180 domain-containing protein</fullName>
    </recommendedName>
</protein>
<accession>A0A1J7BZK9</accession>
<evidence type="ECO:0000313" key="2">
    <source>
        <dbReference type="EMBL" id="OIV38921.1"/>
    </source>
</evidence>
<dbReference type="Pfam" id="PF11377">
    <property type="entry name" value="DUF3180"/>
    <property type="match status" value="1"/>
</dbReference>
<keyword evidence="1" id="KW-0472">Membrane</keyword>
<proteinExistence type="predicted"/>
<reference evidence="2 3" key="1">
    <citation type="submission" date="2016-10" db="EMBL/GenBank/DDBJ databases">
        <title>Genome sequence of Streptomyces gilvigriseus MUSC 26.</title>
        <authorList>
            <person name="Lee L.-H."/>
            <person name="Ser H.-L."/>
        </authorList>
    </citation>
    <scope>NUCLEOTIDE SEQUENCE [LARGE SCALE GENOMIC DNA]</scope>
    <source>
        <strain evidence="2 3">MUSC 26</strain>
    </source>
</reference>
<dbReference type="STRING" id="1428644.BIV57_02840"/>
<keyword evidence="1" id="KW-0812">Transmembrane</keyword>
<evidence type="ECO:0008006" key="4">
    <source>
        <dbReference type="Google" id="ProtNLM"/>
    </source>
</evidence>